<dbReference type="AlphaFoldDB" id="A0A317E634"/>
<gene>
    <name evidence="3" type="ORF">DKG74_11380</name>
</gene>
<dbReference type="Pfam" id="PF05016">
    <property type="entry name" value="ParE_toxin"/>
    <property type="match status" value="1"/>
</dbReference>
<evidence type="ECO:0000256" key="1">
    <source>
        <dbReference type="ARBA" id="ARBA00006226"/>
    </source>
</evidence>
<dbReference type="Gene3D" id="3.30.2310.20">
    <property type="entry name" value="RelE-like"/>
    <property type="match status" value="1"/>
</dbReference>
<dbReference type="InterPro" id="IPR035093">
    <property type="entry name" value="RelE/ParE_toxin_dom_sf"/>
</dbReference>
<proteinExistence type="inferred from homology"/>
<dbReference type="InterPro" id="IPR007712">
    <property type="entry name" value="RelE/ParE_toxin"/>
</dbReference>
<evidence type="ECO:0000313" key="4">
    <source>
        <dbReference type="Proteomes" id="UP000245461"/>
    </source>
</evidence>
<keyword evidence="2" id="KW-1277">Toxin-antitoxin system</keyword>
<comment type="similarity">
    <text evidence="1">Belongs to the RelE toxin family.</text>
</comment>
<protein>
    <submittedName>
        <fullName evidence="3">Plasmid stabilization protein ParE</fullName>
    </submittedName>
</protein>
<comment type="caution">
    <text evidence="3">The sequence shown here is derived from an EMBL/GenBank/DDBJ whole genome shotgun (WGS) entry which is preliminary data.</text>
</comment>
<evidence type="ECO:0000313" key="3">
    <source>
        <dbReference type="EMBL" id="PWR22477.1"/>
    </source>
</evidence>
<organism evidence="3 4">
    <name type="scientific">Zavarzinia aquatilis</name>
    <dbReference type="NCBI Taxonomy" id="2211142"/>
    <lineage>
        <taxon>Bacteria</taxon>
        <taxon>Pseudomonadati</taxon>
        <taxon>Pseudomonadota</taxon>
        <taxon>Alphaproteobacteria</taxon>
        <taxon>Rhodospirillales</taxon>
        <taxon>Zavarziniaceae</taxon>
        <taxon>Zavarzinia</taxon>
    </lineage>
</organism>
<accession>A0A317E634</accession>
<keyword evidence="4" id="KW-1185">Reference proteome</keyword>
<dbReference type="Proteomes" id="UP000245461">
    <property type="component" value="Unassembled WGS sequence"/>
</dbReference>
<evidence type="ECO:0000256" key="2">
    <source>
        <dbReference type="ARBA" id="ARBA00022649"/>
    </source>
</evidence>
<dbReference type="PANTHER" id="PTHR33755">
    <property type="entry name" value="TOXIN PARE1-RELATED"/>
    <property type="match status" value="1"/>
</dbReference>
<dbReference type="RefSeq" id="WP_109905830.1">
    <property type="nucleotide sequence ID" value="NZ_QGLE01000006.1"/>
</dbReference>
<dbReference type="EMBL" id="QGLE01000006">
    <property type="protein sequence ID" value="PWR22477.1"/>
    <property type="molecule type" value="Genomic_DNA"/>
</dbReference>
<dbReference type="InterPro" id="IPR051803">
    <property type="entry name" value="TA_system_RelE-like_toxin"/>
</dbReference>
<name>A0A317E634_9PROT</name>
<reference evidence="3 4" key="1">
    <citation type="submission" date="2018-05" db="EMBL/GenBank/DDBJ databases">
        <title>Zavarzinia sp. HR-AS.</title>
        <authorList>
            <person name="Lee Y."/>
            <person name="Jeon C.O."/>
        </authorList>
    </citation>
    <scope>NUCLEOTIDE SEQUENCE [LARGE SCALE GENOMIC DNA]</scope>
    <source>
        <strain evidence="3 4">HR-AS</strain>
    </source>
</reference>
<sequence>MLPVVWLAGAKDDLIRIIRFIAAENPAAARRLKDRLFAVVQPLAEHPLMYPQSYRLPGLREIVAHPSYAVLYRVTASRVEIVAVVHTSRRFP</sequence>
<dbReference type="OrthoDB" id="595470at2"/>